<dbReference type="InterPro" id="IPR014721">
    <property type="entry name" value="Ribsml_uS5_D2-typ_fold_subgr"/>
</dbReference>
<dbReference type="Proteomes" id="UP001627408">
    <property type="component" value="Unassembled WGS sequence"/>
</dbReference>
<reference evidence="1 2" key="1">
    <citation type="submission" date="2024-08" db="EMBL/GenBank/DDBJ databases">
        <title>Tateyamaria sp. nov., isolated from marine algae.</title>
        <authorList>
            <person name="Choi B.J."/>
            <person name="Kim J.M."/>
            <person name="Lee J.K."/>
            <person name="Choi D.G."/>
            <person name="Bayburt H."/>
            <person name="Baek J.H."/>
            <person name="Han D.M."/>
            <person name="Jeon C.O."/>
        </authorList>
    </citation>
    <scope>NUCLEOTIDE SEQUENCE [LARGE SCALE GENOMIC DNA]</scope>
    <source>
        <strain evidence="1 2">KMU-156</strain>
    </source>
</reference>
<accession>A0ABW8UQH2</accession>
<organism evidence="1 2">
    <name type="scientific">Tateyamaria armeniaca</name>
    <dbReference type="NCBI Taxonomy" id="2518930"/>
    <lineage>
        <taxon>Bacteria</taxon>
        <taxon>Pseudomonadati</taxon>
        <taxon>Pseudomonadota</taxon>
        <taxon>Alphaproteobacteria</taxon>
        <taxon>Rhodobacterales</taxon>
        <taxon>Roseobacteraceae</taxon>
        <taxon>Tateyamaria</taxon>
    </lineage>
</organism>
<dbReference type="EMBL" id="JBHDIY010000002">
    <property type="protein sequence ID" value="MFL4468989.1"/>
    <property type="molecule type" value="Genomic_DNA"/>
</dbReference>
<gene>
    <name evidence="1" type="ORF">ACERZ8_03555</name>
</gene>
<evidence type="ECO:0000313" key="2">
    <source>
        <dbReference type="Proteomes" id="UP001627408"/>
    </source>
</evidence>
<dbReference type="RefSeq" id="WP_407590747.1">
    <property type="nucleotide sequence ID" value="NZ_JBHDIY010000002.1"/>
</dbReference>
<proteinExistence type="predicted"/>
<sequence length="1322" mass="150549">MQTASCSKPLNLAHHWMLDQRRVFCAGFLSGVGTDERQELRVNGAAAFLAEMRDDEFATASDSLLGLLGDMHEDVYAPDPDDTHIKVSVERQHQLARKELDRRQGKAGGRERSVLLDHAAWLLQDDRLNLENVLKWLKWNSPSLTKEVVFLLRQLSGASADETTQLERWLLQARGSHYGQYQRLRAVDNIHGWVLTRLAEFTAGETGRRADERTLIAPWWTRLCNTWRNAHFFWPLFFCGPDDLLNEQNPEADLFYGMSLPVALTLSPNADSKVRFEPEPDRLELAAEWRAAFDIGLRAGKAMWRSQNSRLRLHAASSVADKERSDLIVDMSMAEEIVSVLGFTDEARYQIGGRSAEAYWAQACLSLLLDAGMAPAGVATGCIEEVQGALRVMPVGGLEQKLYYANGFGFSRVIVPGQERALIEAETAQEQNEVSETEAASPYADAIAAYLRFRSRIEERNMDLRVEVNFCPDARTSADALQSKGWRRASFFRLPETQREFGEHLRRLHLSDAEPRKLTAFERRAAKDDPWRPEETEALEVLDAFLLGDQPRAVRHISRNEFDLLLGKIAGGTKNASTGNAIPQNAEAAIGKWLAWQDHKTRRGPMTQAERRRSGLGVLALKSQVGDYEYRLWATIAEQLDATSDWFTNFRWADKERAAERLAGLLGNTHVDKRISRTAPPDLVIIFDEACFTGPRPTVVPFESDFSADWRPILDPRWRDTDTPFPLEEHLHASSDGLVGIRNSLWPEDDRRRTRILIIQGPSADLQDQKRQRNYVPKKFEDVLARLSIFRFGFSVHAAYAILNHGVEEVTNFTRVRRILSEMRARNFLQYSRGTYFINPHFRAASRTSTYQLEATYHMQAAFALCPLLRPSKRFVSENRDKSLNVENVQEAIWHLKQAVRLLPPKDRTYRQDAIAAQKSLSLIPRIPDWDTFNEMHRRGRALLADAYALGSELFSAEKHVAALDGHTFQTLGHRPGKMLDVIGAYGADLRKRLASNEFDPSEQDEVGRILSDLTRECQELFQEYACNPELPKRVARRTATQYEQAAVSLGTWVADEANEIIQRCLDEIGQASYLACSEEEFLDTYLIHPWWKWKIYSEDDRVHRRELCRLAARSELMKQVHTDWDQKFEEPWTIFFQDLPDRGCDLELSEMLALWWEARGSDLVRRAAYRDVVLGLRGQRGTIFENYLGVLQRGGTRLLGRVSRSQLSEEEEKQALAYLSAVNLSDPVLAFDLISKWNDAEINNSGLPLSFQDWVGSSQARGEFVGSVVANKGSWAAMFQSTPKSEHGPRKKAWYIAKRFYQPAKLPAVNPLLLNTKRGRN</sequence>
<dbReference type="Gene3D" id="3.30.230.10">
    <property type="match status" value="1"/>
</dbReference>
<protein>
    <submittedName>
        <fullName evidence="1">Uncharacterized protein</fullName>
    </submittedName>
</protein>
<name>A0ABW8UQH2_9RHOB</name>
<evidence type="ECO:0000313" key="1">
    <source>
        <dbReference type="EMBL" id="MFL4468989.1"/>
    </source>
</evidence>
<keyword evidence="2" id="KW-1185">Reference proteome</keyword>
<comment type="caution">
    <text evidence="1">The sequence shown here is derived from an EMBL/GenBank/DDBJ whole genome shotgun (WGS) entry which is preliminary data.</text>
</comment>